<dbReference type="PROSITE" id="PS51257">
    <property type="entry name" value="PROKAR_LIPOPROTEIN"/>
    <property type="match status" value="1"/>
</dbReference>
<keyword evidence="1 2" id="KW-0732">Signal</keyword>
<evidence type="ECO:0000256" key="1">
    <source>
        <dbReference type="ARBA" id="ARBA00022729"/>
    </source>
</evidence>
<organism evidence="3 4">
    <name type="scientific">Modestobacter muralis</name>
    <dbReference type="NCBI Taxonomy" id="1608614"/>
    <lineage>
        <taxon>Bacteria</taxon>
        <taxon>Bacillati</taxon>
        <taxon>Actinomycetota</taxon>
        <taxon>Actinomycetes</taxon>
        <taxon>Geodermatophilales</taxon>
        <taxon>Geodermatophilaceae</taxon>
        <taxon>Modestobacter</taxon>
    </lineage>
</organism>
<dbReference type="AlphaFoldDB" id="A0A6P0HCL5"/>
<feature type="signal peptide" evidence="2">
    <location>
        <begin position="1"/>
        <end position="23"/>
    </location>
</feature>
<evidence type="ECO:0000313" key="3">
    <source>
        <dbReference type="EMBL" id="NEN53482.1"/>
    </source>
</evidence>
<gene>
    <name evidence="3" type="ORF">G3R41_21500</name>
</gene>
<protein>
    <submittedName>
        <fullName evidence="3">DUF4352 domain-containing protein</fullName>
    </submittedName>
</protein>
<sequence length="249" mass="25979">MIMPTRYRLASACAFTFALTACGGGGDTAAAPTTPAASTPAASTPAAEELAAEPDPTLCTEPDYAEENAEFCYGGGYAEAPLEEIPLGTPYEYADPDEPGMAETMTIQDVECGLTELDGAASNPAWDGSDDIPEVIPATAEPGMEFCQITATWENTGKKPIIGWNDFENLLTADGTEYAEDTLAEEATSNINYEGPSGCAPNLCSEINPGTPAFEVVKIYQVPTGTEPTAVQWPNATIASGPAVQFAVK</sequence>
<dbReference type="EMBL" id="JAAGWB010000071">
    <property type="protein sequence ID" value="NEN53482.1"/>
    <property type="molecule type" value="Genomic_DNA"/>
</dbReference>
<comment type="caution">
    <text evidence="3">The sequence shown here is derived from an EMBL/GenBank/DDBJ whole genome shotgun (WGS) entry which is preliminary data.</text>
</comment>
<dbReference type="Gene3D" id="2.60.40.1240">
    <property type="match status" value="1"/>
</dbReference>
<name>A0A6P0HCL5_9ACTN</name>
<reference evidence="3 4" key="1">
    <citation type="submission" date="2020-02" db="EMBL/GenBank/DDBJ databases">
        <title>The WGS of Modestobacter muralis DSM 100205.</title>
        <authorList>
            <person name="Jiang Z."/>
        </authorList>
    </citation>
    <scope>NUCLEOTIDE SEQUENCE [LARGE SCALE GENOMIC DNA]</scope>
    <source>
        <strain evidence="3 4">DSM 100205</strain>
    </source>
</reference>
<feature type="chain" id="PRO_5038799303" evidence="2">
    <location>
        <begin position="24"/>
        <end position="249"/>
    </location>
</feature>
<proteinExistence type="predicted"/>
<evidence type="ECO:0000256" key="2">
    <source>
        <dbReference type="SAM" id="SignalP"/>
    </source>
</evidence>
<accession>A0A6P0HCL5</accession>
<dbReference type="Proteomes" id="UP000471152">
    <property type="component" value="Unassembled WGS sequence"/>
</dbReference>
<evidence type="ECO:0000313" key="4">
    <source>
        <dbReference type="Proteomes" id="UP000471152"/>
    </source>
</evidence>
<dbReference type="InterPro" id="IPR029050">
    <property type="entry name" value="Immunoprotect_excell_Ig-like"/>
</dbReference>